<evidence type="ECO:0000256" key="3">
    <source>
        <dbReference type="ARBA" id="ARBA00012462"/>
    </source>
</evidence>
<organism evidence="16 17">
    <name type="scientific">Caenorhabditis bovis</name>
    <dbReference type="NCBI Taxonomy" id="2654633"/>
    <lineage>
        <taxon>Eukaryota</taxon>
        <taxon>Metazoa</taxon>
        <taxon>Ecdysozoa</taxon>
        <taxon>Nematoda</taxon>
        <taxon>Chromadorea</taxon>
        <taxon>Rhabditida</taxon>
        <taxon>Rhabditina</taxon>
        <taxon>Rhabditomorpha</taxon>
        <taxon>Rhabditoidea</taxon>
        <taxon>Rhabditidae</taxon>
        <taxon>Peloderinae</taxon>
        <taxon>Caenorhabditis</taxon>
    </lineage>
</organism>
<gene>
    <name evidence="16" type="ORF">CBOVIS_LOCUS7126</name>
</gene>
<keyword evidence="17" id="KW-1185">Reference proteome</keyword>
<feature type="active site" description="Charge relay system" evidence="10">
    <location>
        <position position="445"/>
    </location>
</feature>
<dbReference type="InterPro" id="IPR046939">
    <property type="entry name" value="TPPII_C_sf"/>
</dbReference>
<feature type="active site" description="Charge relay system" evidence="10">
    <location>
        <position position="48"/>
    </location>
</feature>
<dbReference type="InterPro" id="IPR015500">
    <property type="entry name" value="Peptidase_S8_subtilisin-rel"/>
</dbReference>
<evidence type="ECO:0000259" key="14">
    <source>
        <dbReference type="Pfam" id="PF21223"/>
    </source>
</evidence>
<accession>A0A8S1F2S8</accession>
<dbReference type="GO" id="GO:0006508">
    <property type="term" value="P:proteolysis"/>
    <property type="evidence" value="ECO:0007669"/>
    <property type="project" value="UniProtKB-KW"/>
</dbReference>
<feature type="domain" description="Peptidase S8/S53" evidence="11">
    <location>
        <begin position="39"/>
        <end position="496"/>
    </location>
</feature>
<keyword evidence="8 10" id="KW-0720">Serine protease</keyword>
<dbReference type="GO" id="GO:0004252">
    <property type="term" value="F:serine-type endopeptidase activity"/>
    <property type="evidence" value="ECO:0007669"/>
    <property type="project" value="UniProtKB-UniRule"/>
</dbReference>
<dbReference type="InterPro" id="IPR022398">
    <property type="entry name" value="Peptidase_S8_His-AS"/>
</dbReference>
<dbReference type="InterPro" id="IPR022232">
    <property type="entry name" value="TPPII_C_art"/>
</dbReference>
<evidence type="ECO:0000256" key="9">
    <source>
        <dbReference type="ARBA" id="ARBA00032232"/>
    </source>
</evidence>
<evidence type="ECO:0000259" key="13">
    <source>
        <dbReference type="Pfam" id="PF12583"/>
    </source>
</evidence>
<comment type="catalytic activity">
    <reaction evidence="1">
        <text>Release of an N-terminal tripeptide from a polypeptide.</text>
        <dbReference type="EC" id="3.4.14.10"/>
    </reaction>
</comment>
<sequence length="1322" mass="146010">MTTTPPQETLITQPLDSYFLNKQETEQESFLAKYPTYDGRGILIAILDTGVTTTGERKMVDVIDCSGAGDVDTSTVRSVKDGCIEGLTGRSLKIPETFKCPTGKYHVGVKPIYELYTVGLKGRVAGEKKNDDFVPSHNLAIADALKCLTEHEKEVGGSSEKIQDKWAREEHASKIDFLKSVANETDVGPVADVITWHDGDIWRVCVDTSFRGRLNLCKVLGPFRETGDYAYLTDKDSLVYTVRVSVDGNVTEIAVPCGAHGSHVAGIAAANYPNNPQKNGLAPGARIVSLIIGDHRLGSMETGQAMTRAFNYCAELGVDVINMSYGEGVHFEDAGRVIEEARRLVDRRKVIYVSSAGNSGPALSTVGAPGSTTTGIIGVGAYLTAETADTLYGVFHPCESNIYPWSSRGPRLDGALGVSICAPAAAYANVPQYCRQSMQMMNGTSMSSPNAAGNVACLLSGLRQEGLDWTPFTVKLALENSAKKLHNSEPFSMGQGMLKLNSAFNYITEVLKKKIFPEKLTHFEIKCNHWNKVSKGIYIREPNLHEPQEYSVTIEPIFLNHQTSDNQHSITFEQQYILRCEEPWVSHPETFFAVSQSSVIAVTVDASAARKSLNYAEIVAIDAANPHIGPVFRIPITLIIPEKVDDPLKGYSSQLIGKSGVPERRFVAIPEYATSAKITILADNSDQLDKFVLHTVFLEDEKSARNTECNKFFMPVAKKFSKCIPVKGGKTLETVVVRQWNRGEKAIDATLKIEFFGIQRPSSLVLQHGSMCEAFRMTASPISSIKINPTITFSSVANTLKPQSAKIEPLGPRDVFLTSGMQIHRAFLTYKLSVQKPCEVSLELPGLSSYLYESPVDCILLQIFGQNKSFIGMTSSFTGRKKHMLSKGDYIIQAQIRHPDEQMLEKFKDLQLIVHSKLASKITLSVSRSAKGAISGDDAKWDGYGLLPRQELTLYVGSLADDKLPKHITLTNGTSLRGSFSPFKDTEIAEVDKTPVFYHIAEFNPKPSKGLSMVTTKKEKTEGMELMEAVRDLEVQWVGKLKNEKDAELLFTNTIAKHPDHLPLICARMKQTMQNKLEDVTETFAAQTIRMADRILEITKPAEVLQFMSMKQEHADDLLTVEKWIALTGADESQRKEVTATIGQFEERKNSIIFALQTLASFELDLKLRKSKENIPMNIRYGALTPIIFGCKSPLNMKKKSESFEKLKAHAEKIDAVVEETLKEVDPKWTGNQFYIKLLAWLAADDTKAAVVSAKHAAALGHFGRCAKLLNKVSDEAKAGGSDTKVLDATLAELCDELGWTHLSSHFRNVMLVKNPPNFRPF</sequence>
<dbReference type="Proteomes" id="UP000494206">
    <property type="component" value="Unassembled WGS sequence"/>
</dbReference>
<keyword evidence="7 10" id="KW-0378">Hydrolase</keyword>
<feature type="domain" description="Tripeptidyl-peptidase II first Ig-like" evidence="14">
    <location>
        <begin position="522"/>
        <end position="639"/>
    </location>
</feature>
<dbReference type="InterPro" id="IPR046940">
    <property type="entry name" value="TPPII_Ig-like_sf"/>
</dbReference>
<dbReference type="Gene3D" id="2.20.25.690">
    <property type="match status" value="1"/>
</dbReference>
<dbReference type="Gene3D" id="3.40.50.200">
    <property type="entry name" value="Peptidase S8/S53 domain"/>
    <property type="match status" value="1"/>
</dbReference>
<dbReference type="Pfam" id="PF12580">
    <property type="entry name" value="TPPII"/>
    <property type="match status" value="1"/>
</dbReference>
<dbReference type="Pfam" id="PF00082">
    <property type="entry name" value="Peptidase_S8"/>
    <property type="match status" value="1"/>
</dbReference>
<keyword evidence="5" id="KW-0031">Aminopeptidase</keyword>
<dbReference type="Pfam" id="PF21316">
    <property type="entry name" value="TPPII_GBD"/>
    <property type="match status" value="1"/>
</dbReference>
<evidence type="ECO:0000256" key="10">
    <source>
        <dbReference type="PROSITE-ProRule" id="PRU01240"/>
    </source>
</evidence>
<feature type="active site" description="Charge relay system" evidence="10">
    <location>
        <position position="260"/>
    </location>
</feature>
<dbReference type="PROSITE" id="PS00138">
    <property type="entry name" value="SUBTILASE_SER"/>
    <property type="match status" value="1"/>
</dbReference>
<comment type="caution">
    <text evidence="16">The sequence shown here is derived from an EMBL/GenBank/DDBJ whole genome shotgun (WGS) entry which is preliminary data.</text>
</comment>
<feature type="domain" description="Tripeptidyl peptidase II second Ig-like" evidence="12">
    <location>
        <begin position="781"/>
        <end position="968"/>
    </location>
</feature>
<dbReference type="FunFam" id="3.40.50.200:FF:000003">
    <property type="entry name" value="Tripeptidyl peptidase 2"/>
    <property type="match status" value="1"/>
</dbReference>
<evidence type="ECO:0000256" key="1">
    <source>
        <dbReference type="ARBA" id="ARBA00001910"/>
    </source>
</evidence>
<keyword evidence="6 10" id="KW-0645">Protease</keyword>
<comment type="similarity">
    <text evidence="2 10">Belongs to the peptidase S8 family.</text>
</comment>
<dbReference type="PRINTS" id="PR00723">
    <property type="entry name" value="SUBTILISIN"/>
</dbReference>
<dbReference type="EMBL" id="CADEPM010000004">
    <property type="protein sequence ID" value="CAB3404861.1"/>
    <property type="molecule type" value="Genomic_DNA"/>
</dbReference>
<reference evidence="16 17" key="1">
    <citation type="submission" date="2020-04" db="EMBL/GenBank/DDBJ databases">
        <authorList>
            <person name="Laetsch R D."/>
            <person name="Stevens L."/>
            <person name="Kumar S."/>
            <person name="Blaxter L. M."/>
        </authorList>
    </citation>
    <scope>NUCLEOTIDE SEQUENCE [LARGE SCALE GENOMIC DNA]</scope>
</reference>
<evidence type="ECO:0000256" key="7">
    <source>
        <dbReference type="ARBA" id="ARBA00022801"/>
    </source>
</evidence>
<dbReference type="PROSITE" id="PS00137">
    <property type="entry name" value="SUBTILASE_HIS"/>
    <property type="match status" value="1"/>
</dbReference>
<evidence type="ECO:0000313" key="17">
    <source>
        <dbReference type="Proteomes" id="UP000494206"/>
    </source>
</evidence>
<evidence type="ECO:0000256" key="8">
    <source>
        <dbReference type="ARBA" id="ARBA00022825"/>
    </source>
</evidence>
<name>A0A8S1F2S8_9PELO</name>
<dbReference type="GO" id="GO:0008240">
    <property type="term" value="F:tripeptidyl-peptidase activity"/>
    <property type="evidence" value="ECO:0007669"/>
    <property type="project" value="UniProtKB-EC"/>
</dbReference>
<dbReference type="Pfam" id="PF21223">
    <property type="entry name" value="TPPII_Ig-like-1"/>
    <property type="match status" value="1"/>
</dbReference>
<dbReference type="PROSITE" id="PS51892">
    <property type="entry name" value="SUBTILASE"/>
    <property type="match status" value="1"/>
</dbReference>
<evidence type="ECO:0000313" key="16">
    <source>
        <dbReference type="EMBL" id="CAB3404861.1"/>
    </source>
</evidence>
<feature type="domain" description="Tripeptidyl-peptidase II galactose-binding" evidence="15">
    <location>
        <begin position="663"/>
        <end position="741"/>
    </location>
</feature>
<dbReference type="InterPro" id="IPR036852">
    <property type="entry name" value="Peptidase_S8/S53_dom_sf"/>
</dbReference>
<protein>
    <recommendedName>
        <fullName evidence="4">Tripeptidyl-peptidase 2</fullName>
        <ecNumber evidence="3">3.4.14.10</ecNumber>
    </recommendedName>
    <alternativeName>
        <fullName evidence="9">Tripeptidyl aminopeptidase</fullName>
    </alternativeName>
</protein>
<dbReference type="GO" id="GO:0005829">
    <property type="term" value="C:cytosol"/>
    <property type="evidence" value="ECO:0007669"/>
    <property type="project" value="TreeGrafter"/>
</dbReference>
<dbReference type="InterPro" id="IPR048384">
    <property type="entry name" value="TPPII_GBD"/>
</dbReference>
<proteinExistence type="inferred from homology"/>
<feature type="domain" description="Tripeptidyl peptidase II C-terminal" evidence="13">
    <location>
        <begin position="1015"/>
        <end position="1070"/>
    </location>
</feature>
<evidence type="ECO:0000259" key="11">
    <source>
        <dbReference type="Pfam" id="PF00082"/>
    </source>
</evidence>
<evidence type="ECO:0000256" key="5">
    <source>
        <dbReference type="ARBA" id="ARBA00022438"/>
    </source>
</evidence>
<dbReference type="PANTHER" id="PTHR43806:SF14">
    <property type="entry name" value="TRIPEPTIDYL-PEPTIDASE 2"/>
    <property type="match status" value="1"/>
</dbReference>
<dbReference type="InterPro" id="IPR050131">
    <property type="entry name" value="Peptidase_S8_subtilisin-like"/>
</dbReference>
<dbReference type="PANTHER" id="PTHR43806">
    <property type="entry name" value="PEPTIDASE S8"/>
    <property type="match status" value="1"/>
</dbReference>
<dbReference type="EC" id="3.4.14.10" evidence="3"/>
<dbReference type="Pfam" id="PF12583">
    <property type="entry name" value="TPPII_C"/>
    <property type="match status" value="1"/>
</dbReference>
<dbReference type="GO" id="GO:0004177">
    <property type="term" value="F:aminopeptidase activity"/>
    <property type="evidence" value="ECO:0007669"/>
    <property type="project" value="UniProtKB-KW"/>
</dbReference>
<evidence type="ECO:0000256" key="6">
    <source>
        <dbReference type="ARBA" id="ARBA00022670"/>
    </source>
</evidence>
<dbReference type="InterPro" id="IPR000209">
    <property type="entry name" value="Peptidase_S8/S53_dom"/>
</dbReference>
<evidence type="ECO:0000256" key="4">
    <source>
        <dbReference type="ARBA" id="ARBA00020244"/>
    </source>
</evidence>
<dbReference type="InterPro" id="IPR023828">
    <property type="entry name" value="Peptidase_S8_Ser-AS"/>
</dbReference>
<evidence type="ECO:0000259" key="12">
    <source>
        <dbReference type="Pfam" id="PF12580"/>
    </source>
</evidence>
<dbReference type="Gene3D" id="2.60.40.3170">
    <property type="match status" value="1"/>
</dbReference>
<evidence type="ECO:0000256" key="2">
    <source>
        <dbReference type="ARBA" id="ARBA00011073"/>
    </source>
</evidence>
<dbReference type="SUPFAM" id="SSF52743">
    <property type="entry name" value="Subtilisin-like"/>
    <property type="match status" value="1"/>
</dbReference>
<dbReference type="OrthoDB" id="10256524at2759"/>
<evidence type="ECO:0000259" key="15">
    <source>
        <dbReference type="Pfam" id="PF21316"/>
    </source>
</evidence>
<dbReference type="InterPro" id="IPR048383">
    <property type="entry name" value="TPPII_Ig-like-1"/>
</dbReference>
<dbReference type="Gene3D" id="1.25.40.710">
    <property type="match status" value="1"/>
</dbReference>
<dbReference type="InterPro" id="IPR022229">
    <property type="entry name" value="TPPII_Ig-like-2"/>
</dbReference>